<accession>A0A7J9IJA1</accession>
<dbReference type="EMBL" id="JABFAE010000001">
    <property type="protein sequence ID" value="MBA0822192.1"/>
    <property type="molecule type" value="Genomic_DNA"/>
</dbReference>
<protein>
    <submittedName>
        <fullName evidence="1">Uncharacterized protein</fullName>
    </submittedName>
</protein>
<dbReference type="AlphaFoldDB" id="A0A7J9IJA1"/>
<name>A0A7J9IJA1_9ROSI</name>
<keyword evidence="2" id="KW-1185">Reference proteome</keyword>
<sequence>MDSRPDALEDSDGTLISLDNSTLDLMKHSTSSFKENFNPNNVDKYAGIALANGRSGRAGSKNKVDKEGPVQINRKLNKTIKDRGDQFKYNGNASVSLSDSMNSMVELISAQFSNKKGQGTSASNGACLKEA</sequence>
<reference evidence="1 2" key="1">
    <citation type="journal article" date="2019" name="Genome Biol. Evol.">
        <title>Insights into the evolution of the New World diploid cottons (Gossypium, subgenus Houzingenia) based on genome sequencing.</title>
        <authorList>
            <person name="Grover C.E."/>
            <person name="Arick M.A. 2nd"/>
            <person name="Thrash A."/>
            <person name="Conover J.L."/>
            <person name="Sanders W.S."/>
            <person name="Peterson D.G."/>
            <person name="Frelichowski J.E."/>
            <person name="Scheffler J.A."/>
            <person name="Scheffler B.E."/>
            <person name="Wendel J.F."/>
        </authorList>
    </citation>
    <scope>NUCLEOTIDE SEQUENCE [LARGE SCALE GENOMIC DNA]</scope>
    <source>
        <strain evidence="1">6</strain>
        <tissue evidence="1">Leaf</tissue>
    </source>
</reference>
<evidence type="ECO:0000313" key="1">
    <source>
        <dbReference type="EMBL" id="MBA0822192.1"/>
    </source>
</evidence>
<organism evidence="1 2">
    <name type="scientific">Gossypium armourianum</name>
    <dbReference type="NCBI Taxonomy" id="34283"/>
    <lineage>
        <taxon>Eukaryota</taxon>
        <taxon>Viridiplantae</taxon>
        <taxon>Streptophyta</taxon>
        <taxon>Embryophyta</taxon>
        <taxon>Tracheophyta</taxon>
        <taxon>Spermatophyta</taxon>
        <taxon>Magnoliopsida</taxon>
        <taxon>eudicotyledons</taxon>
        <taxon>Gunneridae</taxon>
        <taxon>Pentapetalae</taxon>
        <taxon>rosids</taxon>
        <taxon>malvids</taxon>
        <taxon>Malvales</taxon>
        <taxon>Malvaceae</taxon>
        <taxon>Malvoideae</taxon>
        <taxon>Gossypium</taxon>
    </lineage>
</organism>
<evidence type="ECO:0000313" key="2">
    <source>
        <dbReference type="Proteomes" id="UP000593575"/>
    </source>
</evidence>
<gene>
    <name evidence="1" type="ORF">Goarm_019006</name>
</gene>
<comment type="caution">
    <text evidence="1">The sequence shown here is derived from an EMBL/GenBank/DDBJ whole genome shotgun (WGS) entry which is preliminary data.</text>
</comment>
<dbReference type="Proteomes" id="UP000593575">
    <property type="component" value="Unassembled WGS sequence"/>
</dbReference>
<proteinExistence type="predicted"/>